<evidence type="ECO:0000313" key="1">
    <source>
        <dbReference type="EMBL" id="KYG05896.1"/>
    </source>
</evidence>
<name>A0A150TMM8_SORCE</name>
<dbReference type="EMBL" id="JEME01001871">
    <property type="protein sequence ID" value="KYG05896.1"/>
    <property type="molecule type" value="Genomic_DNA"/>
</dbReference>
<dbReference type="AlphaFoldDB" id="A0A150TMM8"/>
<reference evidence="1 2" key="1">
    <citation type="submission" date="2014-02" db="EMBL/GenBank/DDBJ databases">
        <title>The small core and large imbalanced accessory genome model reveals a collaborative survival strategy of Sorangium cellulosum strains in nature.</title>
        <authorList>
            <person name="Han K."/>
            <person name="Peng R."/>
            <person name="Blom J."/>
            <person name="Li Y.-Z."/>
        </authorList>
    </citation>
    <scope>NUCLEOTIDE SEQUENCE [LARGE SCALE GENOMIC DNA]</scope>
    <source>
        <strain evidence="1 2">So0007-03</strain>
    </source>
</reference>
<accession>A0A150TMM8</accession>
<evidence type="ECO:0000313" key="2">
    <source>
        <dbReference type="Proteomes" id="UP000075502"/>
    </source>
</evidence>
<dbReference type="PANTHER" id="PTHR34853:SF1">
    <property type="entry name" value="LIPASE 5"/>
    <property type="match status" value="1"/>
</dbReference>
<dbReference type="GO" id="GO:0016042">
    <property type="term" value="P:lipid catabolic process"/>
    <property type="evidence" value="ECO:0007669"/>
    <property type="project" value="InterPro"/>
</dbReference>
<dbReference type="InterPro" id="IPR029058">
    <property type="entry name" value="AB_hydrolase_fold"/>
</dbReference>
<protein>
    <submittedName>
        <fullName evidence="1">Lipase</fullName>
    </submittedName>
</protein>
<gene>
    <name evidence="1" type="ORF">BE21_37990</name>
</gene>
<sequence>MTTSVTVPEDDTFYHPPQSLLEGEHGEVIWSRPLSGEAAIASARLNQLVLYRSRDVHGKPIAVSGIVALPRKPAPEGGYPIVSWAHGTVGCADTCAPSRDTVTSPAHPWNEYPHGLLSAFLDRGWAVVMTDYEGLGTDGLHPYLLGESQAHGILDIALAARRLFPAELSRKLAIVGHSQGGQAALFGAHHAPIWTPDLDLRGVAAMAPASGVHLLVAAGTTLDYAQPGFAFTALFLAGAIAGNPNIDPEELLTVKAYSVWPHIHERARVELAREDSWGGLKGNEQLRLEPNPSKKAFFDQLELMNPALRILAPIRISQGAKDQRIRADFTRALHHQLAALNGPVNVTYKEYEEVSATHDPVELGFHFGLMDTDLPSLTRWLEERFADAEPEAPTASPR</sequence>
<dbReference type="PIRSF" id="PIRSF029171">
    <property type="entry name" value="Esterase_LipA"/>
    <property type="match status" value="1"/>
</dbReference>
<comment type="caution">
    <text evidence="1">The sequence shown here is derived from an EMBL/GenBank/DDBJ whole genome shotgun (WGS) entry which is preliminary data.</text>
</comment>
<dbReference type="Proteomes" id="UP000075502">
    <property type="component" value="Unassembled WGS sequence"/>
</dbReference>
<dbReference type="SUPFAM" id="SSF53474">
    <property type="entry name" value="alpha/beta-Hydrolases"/>
    <property type="match status" value="1"/>
</dbReference>
<proteinExistence type="predicted"/>
<dbReference type="GO" id="GO:0004806">
    <property type="term" value="F:triacylglycerol lipase activity"/>
    <property type="evidence" value="ECO:0007669"/>
    <property type="project" value="InterPro"/>
</dbReference>
<dbReference type="InterPro" id="IPR005152">
    <property type="entry name" value="Lipase_secreted"/>
</dbReference>
<dbReference type="Pfam" id="PF03583">
    <property type="entry name" value="LIP"/>
    <property type="match status" value="1"/>
</dbReference>
<dbReference type="PANTHER" id="PTHR34853">
    <property type="match status" value="1"/>
</dbReference>
<organism evidence="1 2">
    <name type="scientific">Sorangium cellulosum</name>
    <name type="common">Polyangium cellulosum</name>
    <dbReference type="NCBI Taxonomy" id="56"/>
    <lineage>
        <taxon>Bacteria</taxon>
        <taxon>Pseudomonadati</taxon>
        <taxon>Myxococcota</taxon>
        <taxon>Polyangia</taxon>
        <taxon>Polyangiales</taxon>
        <taxon>Polyangiaceae</taxon>
        <taxon>Sorangium</taxon>
    </lineage>
</organism>
<dbReference type="Gene3D" id="3.40.50.1820">
    <property type="entry name" value="alpha/beta hydrolase"/>
    <property type="match status" value="1"/>
</dbReference>